<evidence type="ECO:0000256" key="2">
    <source>
        <dbReference type="SAM" id="Phobius"/>
    </source>
</evidence>
<feature type="transmembrane region" description="Helical" evidence="2">
    <location>
        <begin position="92"/>
        <end position="110"/>
    </location>
</feature>
<feature type="transmembrane region" description="Helical" evidence="2">
    <location>
        <begin position="116"/>
        <end position="132"/>
    </location>
</feature>
<evidence type="ECO:0000313" key="5">
    <source>
        <dbReference type="Proteomes" id="UP000460435"/>
    </source>
</evidence>
<keyword evidence="2" id="KW-1133">Transmembrane helix</keyword>
<evidence type="ECO:0000259" key="3">
    <source>
        <dbReference type="Pfam" id="PF08044"/>
    </source>
</evidence>
<feature type="region of interest" description="Disordered" evidence="1">
    <location>
        <begin position="64"/>
        <end position="87"/>
    </location>
</feature>
<name>A0A7K3M378_9ACTN</name>
<dbReference type="Proteomes" id="UP000460435">
    <property type="component" value="Unassembled WGS sequence"/>
</dbReference>
<evidence type="ECO:0000313" key="4">
    <source>
        <dbReference type="EMBL" id="NDL57759.1"/>
    </source>
</evidence>
<accession>A0A7K3M378</accession>
<keyword evidence="2" id="KW-0472">Membrane</keyword>
<dbReference type="Pfam" id="PF08044">
    <property type="entry name" value="DUF1707"/>
    <property type="match status" value="1"/>
</dbReference>
<feature type="domain" description="DUF1707" evidence="3">
    <location>
        <begin position="7"/>
        <end position="59"/>
    </location>
</feature>
<keyword evidence="2" id="KW-0812">Transmembrane</keyword>
<comment type="caution">
    <text evidence="4">The sequence shown here is derived from an EMBL/GenBank/DDBJ whole genome shotgun (WGS) entry which is preliminary data.</text>
</comment>
<dbReference type="InterPro" id="IPR012551">
    <property type="entry name" value="DUF1707_SHOCT-like"/>
</dbReference>
<sequence length="141" mass="15455">MTTDRALRIGDAERDSAASTLSEHYASGRLTKSEYDERLEGIWAAKFDADLQPLFADLPGSYGAAEPVIRRPAGKGPASRQRRHPHPDRAKTFVLAPVMVGGLLALAFVVLSGAPWLALVAFWFLACGGFGHRRRRLHHHA</sequence>
<dbReference type="EMBL" id="WLZY01000003">
    <property type="protein sequence ID" value="NDL57759.1"/>
    <property type="molecule type" value="Genomic_DNA"/>
</dbReference>
<gene>
    <name evidence="4" type="ORF">F7O44_11800</name>
</gene>
<dbReference type="RefSeq" id="WP_162450422.1">
    <property type="nucleotide sequence ID" value="NZ_WLZY01000003.1"/>
</dbReference>
<proteinExistence type="predicted"/>
<protein>
    <submittedName>
        <fullName evidence="4">DUF1707 domain-containing protein</fullName>
    </submittedName>
</protein>
<keyword evidence="5" id="KW-1185">Reference proteome</keyword>
<reference evidence="4 5" key="1">
    <citation type="submission" date="2019-11" db="EMBL/GenBank/DDBJ databases">
        <authorList>
            <person name="Li X.-J."/>
            <person name="Feng X.-M."/>
        </authorList>
    </citation>
    <scope>NUCLEOTIDE SEQUENCE [LARGE SCALE GENOMIC DNA]</scope>
    <source>
        <strain evidence="4 5">XMNu-373</strain>
    </source>
</reference>
<dbReference type="AlphaFoldDB" id="A0A7K3M378"/>
<evidence type="ECO:0000256" key="1">
    <source>
        <dbReference type="SAM" id="MobiDB-lite"/>
    </source>
</evidence>
<organism evidence="4 5">
    <name type="scientific">Phytoactinopolyspora mesophila</name>
    <dbReference type="NCBI Taxonomy" id="2650750"/>
    <lineage>
        <taxon>Bacteria</taxon>
        <taxon>Bacillati</taxon>
        <taxon>Actinomycetota</taxon>
        <taxon>Actinomycetes</taxon>
        <taxon>Jiangellales</taxon>
        <taxon>Jiangellaceae</taxon>
        <taxon>Phytoactinopolyspora</taxon>
    </lineage>
</organism>